<dbReference type="EMBL" id="NWTN01000039">
    <property type="protein sequence ID" value="PRQ64662.1"/>
    <property type="molecule type" value="Genomic_DNA"/>
</dbReference>
<sequence>MELRKKSESGGAWYPVSIDKLDGLLSNAIRSNEEYEHTYALKRNIAYNLQYIEFQLKIIEDIKLSSVLYTQTIKSILLIGCSVIESILHYVLIVNGVHSKTEWKEKTTFKGNQKKYDGEQVRVDTVIYTKLDQPILKHMTFDAMIKCARSKGIFGKEPLIYEKLNELRTLRNKVHLQVINTPTDTDWNSFNASDLKDISIVLYEIFSSELFNLTESQQSYFEYLRRNFSA</sequence>
<organism evidence="1 2">
    <name type="scientific">Vibrio mediterranei</name>
    <dbReference type="NCBI Taxonomy" id="689"/>
    <lineage>
        <taxon>Bacteria</taxon>
        <taxon>Pseudomonadati</taxon>
        <taxon>Pseudomonadota</taxon>
        <taxon>Gammaproteobacteria</taxon>
        <taxon>Vibrionales</taxon>
        <taxon>Vibrionaceae</taxon>
        <taxon>Vibrio</taxon>
    </lineage>
</organism>
<accession>A0ABX5D4U5</accession>
<gene>
    <name evidence="1" type="ORF">COR51_26235</name>
</gene>
<name>A0ABX5D4U5_9VIBR</name>
<comment type="caution">
    <text evidence="1">The sequence shown here is derived from an EMBL/GenBank/DDBJ whole genome shotgun (WGS) entry which is preliminary data.</text>
</comment>
<proteinExistence type="predicted"/>
<evidence type="ECO:0000313" key="2">
    <source>
        <dbReference type="Proteomes" id="UP000238163"/>
    </source>
</evidence>
<protein>
    <submittedName>
        <fullName evidence="1">Uncharacterized protein</fullName>
    </submittedName>
</protein>
<dbReference type="Proteomes" id="UP000238163">
    <property type="component" value="Unassembled WGS sequence"/>
</dbReference>
<dbReference type="RefSeq" id="WP_096442676.1">
    <property type="nucleotide sequence ID" value="NZ_NWTN01000039.1"/>
</dbReference>
<keyword evidence="2" id="KW-1185">Reference proteome</keyword>
<reference evidence="1 2" key="1">
    <citation type="submission" date="2018-03" db="EMBL/GenBank/DDBJ databases">
        <title>Genetic Diversity and Phenotypic Plasticity of AHL Mediated Quorum Sensing in Environmental Strains of Vibrio mediterranei.</title>
        <authorList>
            <person name="Lantoine F."/>
            <person name="Vouve F."/>
        </authorList>
    </citation>
    <scope>NUCLEOTIDE SEQUENCE [LARGE SCALE GENOMIC DNA]</scope>
    <source>
        <strain evidence="1 2">17LN0615E</strain>
    </source>
</reference>
<evidence type="ECO:0000313" key="1">
    <source>
        <dbReference type="EMBL" id="PRQ64662.1"/>
    </source>
</evidence>